<evidence type="ECO:0000256" key="1">
    <source>
        <dbReference type="SAM" id="MobiDB-lite"/>
    </source>
</evidence>
<proteinExistence type="predicted"/>
<accession>N0E1K5</accession>
<dbReference type="EMBL" id="CAIZ01000136">
    <property type="protein sequence ID" value="CCH70737.1"/>
    <property type="molecule type" value="Genomic_DNA"/>
</dbReference>
<name>N0E1K5_9MICO</name>
<dbReference type="AlphaFoldDB" id="N0E1K5"/>
<dbReference type="STRING" id="1193181.BN10_650034"/>
<dbReference type="Proteomes" id="UP000013167">
    <property type="component" value="Unassembled WGS sequence"/>
</dbReference>
<organism evidence="2 3">
    <name type="scientific">Phycicoccus elongatus Lp2</name>
    <dbReference type="NCBI Taxonomy" id="1193181"/>
    <lineage>
        <taxon>Bacteria</taxon>
        <taxon>Bacillati</taxon>
        <taxon>Actinomycetota</taxon>
        <taxon>Actinomycetes</taxon>
        <taxon>Micrococcales</taxon>
        <taxon>Intrasporangiaceae</taxon>
        <taxon>Phycicoccus</taxon>
    </lineage>
</organism>
<evidence type="ECO:0008006" key="4">
    <source>
        <dbReference type="Google" id="ProtNLM"/>
    </source>
</evidence>
<comment type="caution">
    <text evidence="2">The sequence shown here is derived from an EMBL/GenBank/DDBJ whole genome shotgun (WGS) entry which is preliminary data.</text>
</comment>
<dbReference type="SUPFAM" id="SSF53335">
    <property type="entry name" value="S-adenosyl-L-methionine-dependent methyltransferases"/>
    <property type="match status" value="1"/>
</dbReference>
<keyword evidence="3" id="KW-1185">Reference proteome</keyword>
<protein>
    <recommendedName>
        <fullName evidence="4">Spermidine synthase</fullName>
    </recommendedName>
</protein>
<dbReference type="RefSeq" id="WP_010850580.1">
    <property type="nucleotide sequence ID" value="NZ_HF570956.1"/>
</dbReference>
<reference evidence="2 3" key="1">
    <citation type="journal article" date="2013" name="ISME J.">
        <title>A metabolic model for members of the genus Tetrasphaera involved in enhanced biological phosphorus removal.</title>
        <authorList>
            <person name="Kristiansen R."/>
            <person name="Nguyen H.T.T."/>
            <person name="Saunders A.M."/>
            <person name="Nielsen J.L."/>
            <person name="Wimmer R."/>
            <person name="Le V.Q."/>
            <person name="McIlroy S.J."/>
            <person name="Petrovski S."/>
            <person name="Seviour R.J."/>
            <person name="Calteau A."/>
            <person name="Nielsen K.L."/>
            <person name="Nielsen P.H."/>
        </authorList>
    </citation>
    <scope>NUCLEOTIDE SEQUENCE [LARGE SCALE GENOMIC DNA]</scope>
    <source>
        <strain evidence="2 3">Lp2</strain>
    </source>
</reference>
<evidence type="ECO:0000313" key="2">
    <source>
        <dbReference type="EMBL" id="CCH70737.1"/>
    </source>
</evidence>
<dbReference type="HOGENOM" id="CLU_068637_2_0_11"/>
<feature type="region of interest" description="Disordered" evidence="1">
    <location>
        <begin position="237"/>
        <end position="270"/>
    </location>
</feature>
<dbReference type="InterPro" id="IPR029063">
    <property type="entry name" value="SAM-dependent_MTases_sf"/>
</dbReference>
<dbReference type="OrthoDB" id="8221452at2"/>
<evidence type="ECO:0000313" key="3">
    <source>
        <dbReference type="Proteomes" id="UP000013167"/>
    </source>
</evidence>
<sequence>MTHDRPGEIIPDGHAGAIVMLDGQPQSHVNVTDPTDLGFEYVELMATALDTYAVGLAPPRTVTHVGGAGLTLPRWVQHRWPGTPQVVLEPDAALTELVRRELPLPRGHRIRVRAVDGRRGLAALAPASAEVIVVDAYAQGCVPAELAGIEWWRDVARVLAPSGMLLANLADEPDRRWTGRVVGGVVEAGLTEVDLLGTHDVLKGRRFGNLVLVARRHGVVAGPELARAVARGTLRAGTRRPGPAAYGKGFSDTDAEPSPPPPDLGRWRLR</sequence>
<gene>
    <name evidence="2" type="ORF">BN10_650034</name>
</gene>
<dbReference type="Gene3D" id="3.40.50.150">
    <property type="entry name" value="Vaccinia Virus protein VP39"/>
    <property type="match status" value="1"/>
</dbReference>
<dbReference type="eggNOG" id="COG0421">
    <property type="taxonomic scope" value="Bacteria"/>
</dbReference>
<dbReference type="NCBIfam" id="NF037959">
    <property type="entry name" value="MFS_SpdSyn"/>
    <property type="match status" value="1"/>
</dbReference>